<accession>A0ABW3MLC5</accession>
<evidence type="ECO:0000313" key="1">
    <source>
        <dbReference type="EMBL" id="MFD1051497.1"/>
    </source>
</evidence>
<evidence type="ECO:0000313" key="2">
    <source>
        <dbReference type="Proteomes" id="UP001597045"/>
    </source>
</evidence>
<comment type="caution">
    <text evidence="1">The sequence shown here is derived from an EMBL/GenBank/DDBJ whole genome shotgun (WGS) entry which is preliminary data.</text>
</comment>
<dbReference type="InterPro" id="IPR036291">
    <property type="entry name" value="NAD(P)-bd_dom_sf"/>
</dbReference>
<reference evidence="2" key="1">
    <citation type="journal article" date="2019" name="Int. J. Syst. Evol. Microbiol.">
        <title>The Global Catalogue of Microorganisms (GCM) 10K type strain sequencing project: providing services to taxonomists for standard genome sequencing and annotation.</title>
        <authorList>
            <consortium name="The Broad Institute Genomics Platform"/>
            <consortium name="The Broad Institute Genome Sequencing Center for Infectious Disease"/>
            <person name="Wu L."/>
            <person name="Ma J."/>
        </authorList>
    </citation>
    <scope>NUCLEOTIDE SEQUENCE [LARGE SCALE GENOMIC DNA]</scope>
    <source>
        <strain evidence="2">JCM 31486</strain>
    </source>
</reference>
<evidence type="ECO:0008006" key="3">
    <source>
        <dbReference type="Google" id="ProtNLM"/>
    </source>
</evidence>
<proteinExistence type="predicted"/>
<feature type="non-terminal residue" evidence="1">
    <location>
        <position position="1"/>
    </location>
</feature>
<keyword evidence="2" id="KW-1185">Reference proteome</keyword>
<dbReference type="EMBL" id="JBHTIS010003644">
    <property type="protein sequence ID" value="MFD1051497.1"/>
    <property type="molecule type" value="Genomic_DNA"/>
</dbReference>
<dbReference type="Proteomes" id="UP001597045">
    <property type="component" value="Unassembled WGS sequence"/>
</dbReference>
<gene>
    <name evidence="1" type="ORF">ACFQ1S_41100</name>
</gene>
<sequence length="81" mass="8881">TFPGTLVRVDIDRKGPTYTVDTLQDLRLARPEADIRRALEQKHPIDRLIRSDEVADVVELCILNSALNGQGIVVDGGAVQS</sequence>
<protein>
    <recommendedName>
        <fullName evidence="3">SDR family oxidoreductase</fullName>
    </recommendedName>
</protein>
<organism evidence="1 2">
    <name type="scientific">Kibdelosporangium lantanae</name>
    <dbReference type="NCBI Taxonomy" id="1497396"/>
    <lineage>
        <taxon>Bacteria</taxon>
        <taxon>Bacillati</taxon>
        <taxon>Actinomycetota</taxon>
        <taxon>Actinomycetes</taxon>
        <taxon>Pseudonocardiales</taxon>
        <taxon>Pseudonocardiaceae</taxon>
        <taxon>Kibdelosporangium</taxon>
    </lineage>
</organism>
<dbReference type="Gene3D" id="3.40.50.720">
    <property type="entry name" value="NAD(P)-binding Rossmann-like Domain"/>
    <property type="match status" value="1"/>
</dbReference>
<name>A0ABW3MLC5_9PSEU</name>
<dbReference type="SUPFAM" id="SSF51735">
    <property type="entry name" value="NAD(P)-binding Rossmann-fold domains"/>
    <property type="match status" value="1"/>
</dbReference>